<feature type="region of interest" description="Disordered" evidence="1">
    <location>
        <begin position="255"/>
        <end position="279"/>
    </location>
</feature>
<name>A0A2I0WZF4_9ASPA</name>
<reference evidence="2 3" key="2">
    <citation type="journal article" date="2017" name="Nature">
        <title>The Apostasia genome and the evolution of orchids.</title>
        <authorList>
            <person name="Zhang G.Q."/>
            <person name="Liu K.W."/>
            <person name="Li Z."/>
            <person name="Lohaus R."/>
            <person name="Hsiao Y.Y."/>
            <person name="Niu S.C."/>
            <person name="Wang J.Y."/>
            <person name="Lin Y.C."/>
            <person name="Xu Q."/>
            <person name="Chen L.J."/>
            <person name="Yoshida K."/>
            <person name="Fujiwara S."/>
            <person name="Wang Z.W."/>
            <person name="Zhang Y.Q."/>
            <person name="Mitsuda N."/>
            <person name="Wang M."/>
            <person name="Liu G.H."/>
            <person name="Pecoraro L."/>
            <person name="Huang H.X."/>
            <person name="Xiao X.J."/>
            <person name="Lin M."/>
            <person name="Wu X.Y."/>
            <person name="Wu W.L."/>
            <person name="Chen Y.Y."/>
            <person name="Chang S.B."/>
            <person name="Sakamoto S."/>
            <person name="Ohme-Takagi M."/>
            <person name="Yagi M."/>
            <person name="Zeng S.J."/>
            <person name="Shen C.Y."/>
            <person name="Yeh C.M."/>
            <person name="Luo Y.B."/>
            <person name="Tsai W.C."/>
            <person name="Van de Peer Y."/>
            <person name="Liu Z.J."/>
        </authorList>
    </citation>
    <scope>NUCLEOTIDE SEQUENCE [LARGE SCALE GENOMIC DNA]</scope>
    <source>
        <tissue evidence="2">The whole plant</tissue>
    </source>
</reference>
<dbReference type="EMBL" id="KZ502295">
    <property type="protein sequence ID" value="PKU81017.1"/>
    <property type="molecule type" value="Genomic_DNA"/>
</dbReference>
<organism evidence="2 3">
    <name type="scientific">Dendrobium catenatum</name>
    <dbReference type="NCBI Taxonomy" id="906689"/>
    <lineage>
        <taxon>Eukaryota</taxon>
        <taxon>Viridiplantae</taxon>
        <taxon>Streptophyta</taxon>
        <taxon>Embryophyta</taxon>
        <taxon>Tracheophyta</taxon>
        <taxon>Spermatophyta</taxon>
        <taxon>Magnoliopsida</taxon>
        <taxon>Liliopsida</taxon>
        <taxon>Asparagales</taxon>
        <taxon>Orchidaceae</taxon>
        <taxon>Epidendroideae</taxon>
        <taxon>Malaxideae</taxon>
        <taxon>Dendrobiinae</taxon>
        <taxon>Dendrobium</taxon>
    </lineage>
</organism>
<evidence type="ECO:0000313" key="3">
    <source>
        <dbReference type="Proteomes" id="UP000233837"/>
    </source>
</evidence>
<dbReference type="AlphaFoldDB" id="A0A2I0WZF4"/>
<proteinExistence type="predicted"/>
<evidence type="ECO:0000313" key="2">
    <source>
        <dbReference type="EMBL" id="PKU81017.1"/>
    </source>
</evidence>
<keyword evidence="3" id="KW-1185">Reference proteome</keyword>
<protein>
    <submittedName>
        <fullName evidence="2">Uncharacterized protein</fullName>
    </submittedName>
</protein>
<gene>
    <name evidence="2" type="ORF">MA16_Dca016786</name>
</gene>
<dbReference type="Proteomes" id="UP000233837">
    <property type="component" value="Unassembled WGS sequence"/>
</dbReference>
<evidence type="ECO:0000256" key="1">
    <source>
        <dbReference type="SAM" id="MobiDB-lite"/>
    </source>
</evidence>
<accession>A0A2I0WZF4</accession>
<sequence length="279" mass="30882">MFAGGIAQITPEKFHDLGFAREVEDEILTVDFNQRRRLDPAEGSSSGLSFSTKNQKKNYLRKLWKKISKAKKVGSFKTLAQVEPEAVEELPIRASSPLLKGSHFYPLASTQGEETIARIAHSPPCPSGKTKEEYVKQLKRIISHHFQKEILKEEISEATNITPQPASPLVIIVNSLPTTSSVHDPVVITTAPFDDLQDLSVVLRLSSLVSEDLTLPYVGAITLHAPASPPEAYVSHLIEDSTLLTTSSRIVKEEITDEDLEMKDEPILEPQLDPNPKLT</sequence>
<reference evidence="2 3" key="1">
    <citation type="journal article" date="2016" name="Sci. Rep.">
        <title>The Dendrobium catenatum Lindl. genome sequence provides insights into polysaccharide synthase, floral development and adaptive evolution.</title>
        <authorList>
            <person name="Zhang G.Q."/>
            <person name="Xu Q."/>
            <person name="Bian C."/>
            <person name="Tsai W.C."/>
            <person name="Yeh C.M."/>
            <person name="Liu K.W."/>
            <person name="Yoshida K."/>
            <person name="Zhang L.S."/>
            <person name="Chang S.B."/>
            <person name="Chen F."/>
            <person name="Shi Y."/>
            <person name="Su Y.Y."/>
            <person name="Zhang Y.Q."/>
            <person name="Chen L.J."/>
            <person name="Yin Y."/>
            <person name="Lin M."/>
            <person name="Huang H."/>
            <person name="Deng H."/>
            <person name="Wang Z.W."/>
            <person name="Zhu S.L."/>
            <person name="Zhao X."/>
            <person name="Deng C."/>
            <person name="Niu S.C."/>
            <person name="Huang J."/>
            <person name="Wang M."/>
            <person name="Liu G.H."/>
            <person name="Yang H.J."/>
            <person name="Xiao X.J."/>
            <person name="Hsiao Y.Y."/>
            <person name="Wu W.L."/>
            <person name="Chen Y.Y."/>
            <person name="Mitsuda N."/>
            <person name="Ohme-Takagi M."/>
            <person name="Luo Y.B."/>
            <person name="Van de Peer Y."/>
            <person name="Liu Z.J."/>
        </authorList>
    </citation>
    <scope>NUCLEOTIDE SEQUENCE [LARGE SCALE GENOMIC DNA]</scope>
    <source>
        <tissue evidence="2">The whole plant</tissue>
    </source>
</reference>